<dbReference type="AlphaFoldDB" id="A0A645ANC4"/>
<gene>
    <name evidence="1" type="ORF">SDC9_100560</name>
</gene>
<sequence>MGFKEKLSESYTSNWLKKYGDRLTQLQGRVLSIKSEEKSFLGIINWITVTLVLKQENSKAVATCIYKKRRWFKKPEFIEIKQGHSLVIQGLKPDRKKKKNKDVKEFISIMNVMNLTTKKDLVPVEGGLKTQRVRADRRFK</sequence>
<proteinExistence type="predicted"/>
<comment type="caution">
    <text evidence="1">The sequence shown here is derived from an EMBL/GenBank/DDBJ whole genome shotgun (WGS) entry which is preliminary data.</text>
</comment>
<name>A0A645ANC4_9ZZZZ</name>
<reference evidence="1" key="1">
    <citation type="submission" date="2019-08" db="EMBL/GenBank/DDBJ databases">
        <authorList>
            <person name="Kucharzyk K."/>
            <person name="Murdoch R.W."/>
            <person name="Higgins S."/>
            <person name="Loffler F."/>
        </authorList>
    </citation>
    <scope>NUCLEOTIDE SEQUENCE</scope>
</reference>
<evidence type="ECO:0008006" key="2">
    <source>
        <dbReference type="Google" id="ProtNLM"/>
    </source>
</evidence>
<organism evidence="1">
    <name type="scientific">bioreactor metagenome</name>
    <dbReference type="NCBI Taxonomy" id="1076179"/>
    <lineage>
        <taxon>unclassified sequences</taxon>
        <taxon>metagenomes</taxon>
        <taxon>ecological metagenomes</taxon>
    </lineage>
</organism>
<protein>
    <recommendedName>
        <fullName evidence="2">OB domain-containing protein</fullName>
    </recommendedName>
</protein>
<evidence type="ECO:0000313" key="1">
    <source>
        <dbReference type="EMBL" id="MPM53791.1"/>
    </source>
</evidence>
<accession>A0A645ANC4</accession>
<dbReference type="EMBL" id="VSSQ01014502">
    <property type="protein sequence ID" value="MPM53791.1"/>
    <property type="molecule type" value="Genomic_DNA"/>
</dbReference>